<keyword evidence="5" id="KW-0472">Membrane</keyword>
<evidence type="ECO:0000256" key="3">
    <source>
        <dbReference type="ARBA" id="ARBA00022448"/>
    </source>
</evidence>
<dbReference type="Pfam" id="PF00496">
    <property type="entry name" value="SBP_bac_5"/>
    <property type="match status" value="1"/>
</dbReference>
<evidence type="ECO:0000256" key="1">
    <source>
        <dbReference type="ARBA" id="ARBA00004196"/>
    </source>
</evidence>
<keyword evidence="8" id="KW-1185">Reference proteome</keyword>
<keyword evidence="5" id="KW-1133">Transmembrane helix</keyword>
<dbReference type="InterPro" id="IPR030678">
    <property type="entry name" value="Peptide/Ni-bd"/>
</dbReference>
<dbReference type="AlphaFoldDB" id="A0A8D4VRN9"/>
<dbReference type="GO" id="GO:1904680">
    <property type="term" value="F:peptide transmembrane transporter activity"/>
    <property type="evidence" value="ECO:0007669"/>
    <property type="project" value="TreeGrafter"/>
</dbReference>
<reference evidence="7" key="1">
    <citation type="submission" date="2019-06" db="EMBL/GenBank/DDBJ databases">
        <title>Complete genome sequence of Methylogaea oryzae strain JCM16910.</title>
        <authorList>
            <person name="Asakawa S."/>
        </authorList>
    </citation>
    <scope>NUCLEOTIDE SEQUENCE</scope>
    <source>
        <strain evidence="7">E10</strain>
    </source>
</reference>
<dbReference type="KEGG" id="moz:MoryE10_19580"/>
<feature type="transmembrane region" description="Helical" evidence="5">
    <location>
        <begin position="687"/>
        <end position="709"/>
    </location>
</feature>
<keyword evidence="4" id="KW-0732">Signal</keyword>
<organism evidence="7 8">
    <name type="scientific">Methylogaea oryzae</name>
    <dbReference type="NCBI Taxonomy" id="1295382"/>
    <lineage>
        <taxon>Bacteria</taxon>
        <taxon>Pseudomonadati</taxon>
        <taxon>Pseudomonadota</taxon>
        <taxon>Gammaproteobacteria</taxon>
        <taxon>Methylococcales</taxon>
        <taxon>Methylococcaceae</taxon>
        <taxon>Methylogaea</taxon>
    </lineage>
</organism>
<protein>
    <submittedName>
        <fullName evidence="7">ABC transporter substrate-binding protein</fullName>
    </submittedName>
</protein>
<evidence type="ECO:0000256" key="2">
    <source>
        <dbReference type="ARBA" id="ARBA00005695"/>
    </source>
</evidence>
<evidence type="ECO:0000256" key="5">
    <source>
        <dbReference type="SAM" id="Phobius"/>
    </source>
</evidence>
<keyword evidence="5" id="KW-0812">Transmembrane</keyword>
<accession>A0A8D4VRN9</accession>
<proteinExistence type="inferred from homology"/>
<dbReference type="PIRSF" id="PIRSF002741">
    <property type="entry name" value="MppA"/>
    <property type="match status" value="1"/>
</dbReference>
<evidence type="ECO:0000256" key="4">
    <source>
        <dbReference type="ARBA" id="ARBA00022729"/>
    </source>
</evidence>
<dbReference type="GO" id="GO:0015833">
    <property type="term" value="P:peptide transport"/>
    <property type="evidence" value="ECO:0007669"/>
    <property type="project" value="TreeGrafter"/>
</dbReference>
<evidence type="ECO:0000313" key="8">
    <source>
        <dbReference type="Proteomes" id="UP000824988"/>
    </source>
</evidence>
<feature type="domain" description="Solute-binding protein family 5" evidence="6">
    <location>
        <begin position="168"/>
        <end position="582"/>
    </location>
</feature>
<dbReference type="InterPro" id="IPR039424">
    <property type="entry name" value="SBP_5"/>
</dbReference>
<keyword evidence="3" id="KW-0813">Transport</keyword>
<dbReference type="PANTHER" id="PTHR30290">
    <property type="entry name" value="PERIPLASMIC BINDING COMPONENT OF ABC TRANSPORTER"/>
    <property type="match status" value="1"/>
</dbReference>
<dbReference type="CDD" id="cd08505">
    <property type="entry name" value="PBP2_NikA_DppA_OppA_like_18"/>
    <property type="match status" value="1"/>
</dbReference>
<comment type="subcellular location">
    <subcellularLocation>
        <location evidence="1">Cell envelope</location>
    </subcellularLocation>
</comment>
<dbReference type="GO" id="GO:0030313">
    <property type="term" value="C:cell envelope"/>
    <property type="evidence" value="ECO:0007669"/>
    <property type="project" value="UniProtKB-SubCell"/>
</dbReference>
<dbReference type="Proteomes" id="UP000824988">
    <property type="component" value="Chromosome"/>
</dbReference>
<evidence type="ECO:0000259" key="6">
    <source>
        <dbReference type="Pfam" id="PF00496"/>
    </source>
</evidence>
<gene>
    <name evidence="7" type="primary">hbpA</name>
    <name evidence="7" type="ORF">MoryE10_19580</name>
</gene>
<name>A0A8D4VRN9_9GAMM</name>
<dbReference type="InterPro" id="IPR000914">
    <property type="entry name" value="SBP_5_dom"/>
</dbReference>
<dbReference type="EMBL" id="AP019782">
    <property type="protein sequence ID" value="BBL71352.1"/>
    <property type="molecule type" value="Genomic_DNA"/>
</dbReference>
<evidence type="ECO:0000313" key="7">
    <source>
        <dbReference type="EMBL" id="BBL71352.1"/>
    </source>
</evidence>
<dbReference type="PANTHER" id="PTHR30290:SF10">
    <property type="entry name" value="PERIPLASMIC OLIGOPEPTIDE-BINDING PROTEIN-RELATED"/>
    <property type="match status" value="1"/>
</dbReference>
<comment type="similarity">
    <text evidence="2">Belongs to the bacterial solute-binding protein 5 family.</text>
</comment>
<sequence length="718" mass="81268">MGRVWWTIGWLAVLAAGLAGCDGAPWNSPYSTVDAAANTLYSSFSEQPKHLDPALSYNVNELQLIAQVYETPLQYHFLKKPYTLIPSAAALPEITYRDAAGAALPKDADEASIAYSDYVIAVTPGILYQPHPAFARDGAGQYLNHDLSEARLRDIRSIGDVGQTGTRELVAEDFVYQIKRLVHPKIHSPVAELMKQYIAGLAELEQTLADAYGKQAGGYFDLRPFAFEGAQALDKYRYRIRLKGKYPQFRFWLAMTFFAPVPWEAERFYSQPGLREKNITLDWFPVGTGPYMMTENNPNRRMVLARNPNFHAEYYPDEAPPEDKAAGLLADAGRRLPFIDRVVYILEKETIPYWNKFLQGYYDASGVGSDSFDQAIQFSQRGEAGLTPDMAAKDIRLETSITPSVYYMGFNMLDPTVGGLDEAHRKLRRAISIAIDYEEFISIFLNGRGIPAQGVLAPGLFGYTEGEAGINPYVYDWDGQKPRRKSIDDAKRLLAEAGYPEGRDAATGQPLVLYLDASSGGADDKSLFNWYRKQYAKLGIQLVIRTTDYNRFQQKIRDGNAQIFVWGWHADYPDPENFFFLLHGANIKVGKGGENASNYQSPEFDRLYEKMRNMDDTPQRQALIDQLQEIARRDAPWVFAFHPQDFALHHGWYSNLKPTTMAYNNLKFRKLDPAKRQAARTAWNEPLVWPLWLGLAALIAVVAPAWLAYRRRMAERVL</sequence>